<comment type="subcellular location">
    <subcellularLocation>
        <location evidence="2">Membrane</location>
        <topology evidence="2">Multi-pass membrane protein</topology>
    </subcellularLocation>
</comment>
<dbReference type="PROSITE" id="PS50885">
    <property type="entry name" value="HAMP"/>
    <property type="match status" value="1"/>
</dbReference>
<name>A0A1X0YED4_9BACT</name>
<keyword evidence="6" id="KW-0418">Kinase</keyword>
<keyword evidence="7 8" id="KW-0472">Membrane</keyword>
<dbReference type="Pfam" id="PF00672">
    <property type="entry name" value="HAMP"/>
    <property type="match status" value="1"/>
</dbReference>
<evidence type="ECO:0000256" key="5">
    <source>
        <dbReference type="ARBA" id="ARBA00022679"/>
    </source>
</evidence>
<keyword evidence="11" id="KW-1185">Reference proteome</keyword>
<dbReference type="Proteomes" id="UP000193136">
    <property type="component" value="Unassembled WGS sequence"/>
</dbReference>
<keyword evidence="4" id="KW-0597">Phosphoprotein</keyword>
<evidence type="ECO:0000313" key="10">
    <source>
        <dbReference type="EMBL" id="ORJ63469.1"/>
    </source>
</evidence>
<keyword evidence="8" id="KW-1133">Transmembrane helix</keyword>
<dbReference type="SUPFAM" id="SSF158472">
    <property type="entry name" value="HAMP domain-like"/>
    <property type="match status" value="1"/>
</dbReference>
<dbReference type="EC" id="2.7.13.3" evidence="3"/>
<dbReference type="AlphaFoldDB" id="A0A1X0YED4"/>
<dbReference type="PANTHER" id="PTHR45528:SF9">
    <property type="entry name" value="SENSOR HISTIDINE KINASE YBDK"/>
    <property type="match status" value="1"/>
</dbReference>
<evidence type="ECO:0000259" key="9">
    <source>
        <dbReference type="PROSITE" id="PS50885"/>
    </source>
</evidence>
<dbReference type="CDD" id="cd06225">
    <property type="entry name" value="HAMP"/>
    <property type="match status" value="1"/>
</dbReference>
<evidence type="ECO:0000256" key="4">
    <source>
        <dbReference type="ARBA" id="ARBA00022553"/>
    </source>
</evidence>
<dbReference type="PANTHER" id="PTHR45528">
    <property type="entry name" value="SENSOR HISTIDINE KINASE CPXA"/>
    <property type="match status" value="1"/>
</dbReference>
<organism evidence="10 11">
    <name type="scientific">Geothermobacter hydrogeniphilus</name>
    <dbReference type="NCBI Taxonomy" id="1969733"/>
    <lineage>
        <taxon>Bacteria</taxon>
        <taxon>Pseudomonadati</taxon>
        <taxon>Thermodesulfobacteriota</taxon>
        <taxon>Desulfuromonadia</taxon>
        <taxon>Desulfuromonadales</taxon>
        <taxon>Geothermobacteraceae</taxon>
        <taxon>Geothermobacter</taxon>
    </lineage>
</organism>
<dbReference type="InterPro" id="IPR050398">
    <property type="entry name" value="HssS/ArlS-like"/>
</dbReference>
<feature type="transmembrane region" description="Helical" evidence="8">
    <location>
        <begin position="6"/>
        <end position="29"/>
    </location>
</feature>
<evidence type="ECO:0000256" key="6">
    <source>
        <dbReference type="ARBA" id="ARBA00022777"/>
    </source>
</evidence>
<reference evidence="10 11" key="1">
    <citation type="submission" date="2017-03" db="EMBL/GenBank/DDBJ databases">
        <title>Genome sequence of Geothermobacter sp. EPR-M, Deep-Sea Iron Reducer.</title>
        <authorList>
            <person name="Tully B."/>
            <person name="Savalia P."/>
            <person name="Abuyen K."/>
            <person name="Baughan C."/>
            <person name="Romero E."/>
            <person name="Ronkowski C."/>
            <person name="Torres B."/>
            <person name="Tremblay J."/>
            <person name="Trujillo A."/>
            <person name="Tyler M."/>
            <person name="Perez-Rodriguez I."/>
            <person name="Amend J."/>
        </authorList>
    </citation>
    <scope>NUCLEOTIDE SEQUENCE [LARGE SCALE GENOMIC DNA]</scope>
    <source>
        <strain evidence="10 11">EPR-M</strain>
    </source>
</reference>
<accession>A0A1X0YED4</accession>
<dbReference type="GO" id="GO:0016020">
    <property type="term" value="C:membrane"/>
    <property type="evidence" value="ECO:0007669"/>
    <property type="project" value="UniProtKB-SubCell"/>
</dbReference>
<comment type="caution">
    <text evidence="10">The sequence shown here is derived from an EMBL/GenBank/DDBJ whole genome shotgun (WGS) entry which is preliminary data.</text>
</comment>
<gene>
    <name evidence="10" type="ORF">B5V00_00980</name>
</gene>
<dbReference type="SMART" id="SM00304">
    <property type="entry name" value="HAMP"/>
    <property type="match status" value="1"/>
</dbReference>
<feature type="domain" description="HAMP" evidence="9">
    <location>
        <begin position="239"/>
        <end position="291"/>
    </location>
</feature>
<dbReference type="GO" id="GO:0007165">
    <property type="term" value="P:signal transduction"/>
    <property type="evidence" value="ECO:0007669"/>
    <property type="project" value="InterPro"/>
</dbReference>
<dbReference type="STRING" id="1969733.B5V00_00980"/>
<evidence type="ECO:0000256" key="2">
    <source>
        <dbReference type="ARBA" id="ARBA00004141"/>
    </source>
</evidence>
<evidence type="ECO:0000256" key="7">
    <source>
        <dbReference type="ARBA" id="ARBA00023136"/>
    </source>
</evidence>
<evidence type="ECO:0000256" key="8">
    <source>
        <dbReference type="SAM" id="Phobius"/>
    </source>
</evidence>
<proteinExistence type="predicted"/>
<keyword evidence="8" id="KW-0812">Transmembrane</keyword>
<dbReference type="InterPro" id="IPR003660">
    <property type="entry name" value="HAMP_dom"/>
</dbReference>
<evidence type="ECO:0000313" key="11">
    <source>
        <dbReference type="Proteomes" id="UP000193136"/>
    </source>
</evidence>
<dbReference type="RefSeq" id="WP_085008589.1">
    <property type="nucleotide sequence ID" value="NZ_NAAD01000001.1"/>
</dbReference>
<protein>
    <recommendedName>
        <fullName evidence="3">histidine kinase</fullName>
        <ecNumber evidence="3">2.7.13.3</ecNumber>
    </recommendedName>
</protein>
<evidence type="ECO:0000256" key="3">
    <source>
        <dbReference type="ARBA" id="ARBA00012438"/>
    </source>
</evidence>
<evidence type="ECO:0000256" key="1">
    <source>
        <dbReference type="ARBA" id="ARBA00000085"/>
    </source>
</evidence>
<comment type="catalytic activity">
    <reaction evidence="1">
        <text>ATP + protein L-histidine = ADP + protein N-phospho-L-histidine.</text>
        <dbReference type="EC" id="2.7.13.3"/>
    </reaction>
</comment>
<dbReference type="EMBL" id="NAAD01000001">
    <property type="protein sequence ID" value="ORJ63469.1"/>
    <property type="molecule type" value="Genomic_DNA"/>
</dbReference>
<feature type="transmembrane region" description="Helical" evidence="8">
    <location>
        <begin position="217"/>
        <end position="238"/>
    </location>
</feature>
<dbReference type="GO" id="GO:0004673">
    <property type="term" value="F:protein histidine kinase activity"/>
    <property type="evidence" value="ECO:0007669"/>
    <property type="project" value="UniProtKB-EC"/>
</dbReference>
<dbReference type="OrthoDB" id="9791237at2"/>
<dbReference type="Gene3D" id="6.10.340.10">
    <property type="match status" value="1"/>
</dbReference>
<keyword evidence="5" id="KW-0808">Transferase</keyword>
<sequence length="296" mass="32926">MFNKIAVKVAVLVSVVLLIVIAAGSFYIIQQQSSSLEDQLLERGKIESLIGAKLVGKVLEEAIDNGVFSVKDAFDHDYQLIPGFTPPKYHTRYDSYMDKAILAMEDEFTKDESVVFAVAVDVNGYLPTHNTRYQQPITGDQQKDLVGNRTKRIFNDPVGIAAAQNKQPAFLQVYHRDTGETMWDISSPIIVKGKHWGGFRIGFSLEKTRMAQARLKATLLMIMLGTLVVCVIAVFLVVNQSLKPLQELTAHAADLAGGKVNQKIEVKGKDEIARLADVLERLRVSIKLAMEKLARR</sequence>